<evidence type="ECO:0000313" key="2">
    <source>
        <dbReference type="EMBL" id="KAJ8420039.1"/>
    </source>
</evidence>
<gene>
    <name evidence="2" type="ORF">Cgig2_001713</name>
</gene>
<evidence type="ECO:0000256" key="1">
    <source>
        <dbReference type="SAM" id="MobiDB-lite"/>
    </source>
</evidence>
<keyword evidence="3" id="KW-1185">Reference proteome</keyword>
<organism evidence="2 3">
    <name type="scientific">Carnegiea gigantea</name>
    <dbReference type="NCBI Taxonomy" id="171969"/>
    <lineage>
        <taxon>Eukaryota</taxon>
        <taxon>Viridiplantae</taxon>
        <taxon>Streptophyta</taxon>
        <taxon>Embryophyta</taxon>
        <taxon>Tracheophyta</taxon>
        <taxon>Spermatophyta</taxon>
        <taxon>Magnoliopsida</taxon>
        <taxon>eudicotyledons</taxon>
        <taxon>Gunneridae</taxon>
        <taxon>Pentapetalae</taxon>
        <taxon>Caryophyllales</taxon>
        <taxon>Cactineae</taxon>
        <taxon>Cactaceae</taxon>
        <taxon>Cactoideae</taxon>
        <taxon>Echinocereeae</taxon>
        <taxon>Carnegiea</taxon>
    </lineage>
</organism>
<dbReference type="Pfam" id="PF13450">
    <property type="entry name" value="NAD_binding_8"/>
    <property type="match status" value="1"/>
</dbReference>
<proteinExistence type="predicted"/>
<dbReference type="OrthoDB" id="417877at2759"/>
<evidence type="ECO:0000313" key="3">
    <source>
        <dbReference type="Proteomes" id="UP001153076"/>
    </source>
</evidence>
<dbReference type="EMBL" id="JAKOGI010003952">
    <property type="protein sequence ID" value="KAJ8420039.1"/>
    <property type="molecule type" value="Genomic_DNA"/>
</dbReference>
<dbReference type="SUPFAM" id="SSF51905">
    <property type="entry name" value="FAD/NAD(P)-binding domain"/>
    <property type="match status" value="1"/>
</dbReference>
<accession>A0A9Q1GIW7</accession>
<name>A0A9Q1GIW7_9CARY</name>
<dbReference type="PANTHER" id="PTHR16128">
    <property type="entry name" value="FAD/NAD(P)-BINDING OXIDOREDUCTASE FAMILY PROTEIN"/>
    <property type="match status" value="1"/>
</dbReference>
<dbReference type="Gene3D" id="3.50.50.60">
    <property type="entry name" value="FAD/NAD(P)-binding domain"/>
    <property type="match status" value="1"/>
</dbReference>
<dbReference type="PANTHER" id="PTHR16128:SF8">
    <property type="entry name" value="EXPRESSED PROTEIN"/>
    <property type="match status" value="1"/>
</dbReference>
<sequence length="450" mass="49680">MSSITQFVSPFISQPLKTPKTLTLIFHPQFSVCHNPRISPITMQAQNKPPRRNPRKSSYGTSRRSILKKSFTQEQVVFTTPVSDDPEVAIIGGGMAGLLCALYLDKRGVRSTVFDTGTHGLGGRMGTRYIEPQGFIFDHAAQFFTIGDPVFANLVNGWIEKGLVKQWQGTVGELEAGGRFAPLPDLPARYIAVKGMRSLADSILSEVIVLPLLKKICFVFTSLKFYFLNRTASVSLVFDILQTHMVKVVRPCWISTLEPFNGVWHLSENGNPCGKFDAIIVAHNEFAQGSDTYPMSYPWSVVSGTGMPGLNGESGYHRKCANRLLASSGLPLIARQMKRLELSSMWALLAAFEDPLPLAFPFDGAFVKGIDALSWMANNSAKLLPTQSGPQCWTFFSTAPFGKRHKVPQENIPRATAEKVTMLMLEGVESALGLSKSSLENPIYTRVQLW</sequence>
<dbReference type="Gene3D" id="3.90.660.10">
    <property type="match status" value="2"/>
</dbReference>
<dbReference type="Proteomes" id="UP001153076">
    <property type="component" value="Unassembled WGS sequence"/>
</dbReference>
<dbReference type="InterPro" id="IPR036188">
    <property type="entry name" value="FAD/NAD-bd_sf"/>
</dbReference>
<dbReference type="AlphaFoldDB" id="A0A9Q1GIW7"/>
<feature type="region of interest" description="Disordered" evidence="1">
    <location>
        <begin position="41"/>
        <end position="63"/>
    </location>
</feature>
<reference evidence="2" key="1">
    <citation type="submission" date="2022-04" db="EMBL/GenBank/DDBJ databases">
        <title>Carnegiea gigantea Genome sequencing and assembly v2.</title>
        <authorList>
            <person name="Copetti D."/>
            <person name="Sanderson M.J."/>
            <person name="Burquez A."/>
            <person name="Wojciechowski M.F."/>
        </authorList>
    </citation>
    <scope>NUCLEOTIDE SEQUENCE</scope>
    <source>
        <strain evidence="2">SGP5-SGP5p</strain>
        <tissue evidence="2">Aerial part</tissue>
    </source>
</reference>
<comment type="caution">
    <text evidence="2">The sequence shown here is derived from an EMBL/GenBank/DDBJ whole genome shotgun (WGS) entry which is preliminary data.</text>
</comment>
<evidence type="ECO:0008006" key="4">
    <source>
        <dbReference type="Google" id="ProtNLM"/>
    </source>
</evidence>
<protein>
    <recommendedName>
        <fullName evidence="4">Amine oxidase domain-containing protein</fullName>
    </recommendedName>
</protein>